<comment type="caution">
    <text evidence="8">The sequence shown here is derived from an EMBL/GenBank/DDBJ whole genome shotgun (WGS) entry which is preliminary data.</text>
</comment>
<dbReference type="GO" id="GO:0012505">
    <property type="term" value="C:endomembrane system"/>
    <property type="evidence" value="ECO:0007669"/>
    <property type="project" value="UniProtKB-SubCell"/>
</dbReference>
<comment type="subcellular location">
    <subcellularLocation>
        <location evidence="1">Endomembrane system</location>
        <topology evidence="1">Multi-pass membrane protein</topology>
    </subcellularLocation>
</comment>
<evidence type="ECO:0000256" key="4">
    <source>
        <dbReference type="ARBA" id="ARBA00022989"/>
    </source>
</evidence>
<evidence type="ECO:0000256" key="6">
    <source>
        <dbReference type="ARBA" id="ARBA00029467"/>
    </source>
</evidence>
<evidence type="ECO:0000256" key="1">
    <source>
        <dbReference type="ARBA" id="ARBA00004127"/>
    </source>
</evidence>
<dbReference type="InterPro" id="IPR052222">
    <property type="entry name" value="DESIGUAL"/>
</dbReference>
<dbReference type="PROSITE" id="PS51257">
    <property type="entry name" value="PROKAR_LIPOPROTEIN"/>
    <property type="match status" value="1"/>
</dbReference>
<keyword evidence="5 7" id="KW-0472">Membrane</keyword>
<keyword evidence="2 7" id="KW-0812">Transmembrane</keyword>
<dbReference type="InterPro" id="IPR009606">
    <property type="entry name" value="DEAL/Modifying_wall_lignin1/2"/>
</dbReference>
<name>A0AAV8CY33_9POAL</name>
<proteinExistence type="inferred from homology"/>
<comment type="similarity">
    <text evidence="6">Belongs to the DESIGUAL family.</text>
</comment>
<dbReference type="PANTHER" id="PTHR31769">
    <property type="entry name" value="OS07G0462200 PROTEIN-RELATED"/>
    <property type="match status" value="1"/>
</dbReference>
<feature type="transmembrane region" description="Helical" evidence="7">
    <location>
        <begin position="96"/>
        <end position="123"/>
    </location>
</feature>
<dbReference type="AlphaFoldDB" id="A0AAV8CY33"/>
<keyword evidence="9" id="KW-1185">Reference proteome</keyword>
<organism evidence="8 9">
    <name type="scientific">Rhynchospora pubera</name>
    <dbReference type="NCBI Taxonomy" id="906938"/>
    <lineage>
        <taxon>Eukaryota</taxon>
        <taxon>Viridiplantae</taxon>
        <taxon>Streptophyta</taxon>
        <taxon>Embryophyta</taxon>
        <taxon>Tracheophyta</taxon>
        <taxon>Spermatophyta</taxon>
        <taxon>Magnoliopsida</taxon>
        <taxon>Liliopsida</taxon>
        <taxon>Poales</taxon>
        <taxon>Cyperaceae</taxon>
        <taxon>Cyperoideae</taxon>
        <taxon>Rhynchosporeae</taxon>
        <taxon>Rhynchospora</taxon>
    </lineage>
</organism>
<evidence type="ECO:0000256" key="7">
    <source>
        <dbReference type="SAM" id="Phobius"/>
    </source>
</evidence>
<protein>
    <submittedName>
        <fullName evidence="8">Uncharacterized protein</fullName>
    </submittedName>
</protein>
<evidence type="ECO:0000313" key="8">
    <source>
        <dbReference type="EMBL" id="KAJ4759023.1"/>
    </source>
</evidence>
<feature type="transmembrane region" description="Helical" evidence="7">
    <location>
        <begin position="143"/>
        <end position="167"/>
    </location>
</feature>
<feature type="transmembrane region" description="Helical" evidence="7">
    <location>
        <begin position="57"/>
        <end position="84"/>
    </location>
</feature>
<dbReference type="Pfam" id="PF06749">
    <property type="entry name" value="DUF1218"/>
    <property type="match status" value="1"/>
</dbReference>
<reference evidence="8" key="1">
    <citation type="submission" date="2022-08" db="EMBL/GenBank/DDBJ databases">
        <authorList>
            <person name="Marques A."/>
        </authorList>
    </citation>
    <scope>NUCLEOTIDE SEQUENCE</scope>
    <source>
        <strain evidence="8">RhyPub2mFocal</strain>
        <tissue evidence="8">Leaves</tissue>
    </source>
</reference>
<accession>A0AAV8CY33</accession>
<dbReference type="EMBL" id="JAMFTS010000004">
    <property type="protein sequence ID" value="KAJ4759023.1"/>
    <property type="molecule type" value="Genomic_DNA"/>
</dbReference>
<keyword evidence="3" id="KW-0732">Signal</keyword>
<evidence type="ECO:0000313" key="9">
    <source>
        <dbReference type="Proteomes" id="UP001140206"/>
    </source>
</evidence>
<gene>
    <name evidence="8" type="ORF">LUZ62_069398</name>
</gene>
<sequence length="207" mass="21998">MEKKKDALLKSRLITCTIIVVFSTAAFSCGLTAEFNKVKVKDMKVDGSLCSLPRTPAFGLGIAAVVCMTVAQMVGTVVGGARLCAMDSKFSICKNWIALTYLVSSCFISGRLCYGLAAVMLGTGANMNSGQPYRKGWMDGDCYLVKSGIFGTASSIAILASILILGFTTTCPRPRVHLSAGPDMPVAVQRGHKQEQQLQKADTADVL</sequence>
<evidence type="ECO:0000256" key="5">
    <source>
        <dbReference type="ARBA" id="ARBA00023136"/>
    </source>
</evidence>
<feature type="transmembrane region" description="Helical" evidence="7">
    <location>
        <begin position="12"/>
        <end position="33"/>
    </location>
</feature>
<dbReference type="Proteomes" id="UP001140206">
    <property type="component" value="Chromosome 4"/>
</dbReference>
<evidence type="ECO:0000256" key="2">
    <source>
        <dbReference type="ARBA" id="ARBA00022692"/>
    </source>
</evidence>
<keyword evidence="4 7" id="KW-1133">Transmembrane helix</keyword>
<evidence type="ECO:0000256" key="3">
    <source>
        <dbReference type="ARBA" id="ARBA00022729"/>
    </source>
</evidence>